<evidence type="ECO:0000313" key="4">
    <source>
        <dbReference type="Proteomes" id="UP001156216"/>
    </source>
</evidence>
<name>A0AA46Z160_BACT4</name>
<protein>
    <submittedName>
        <fullName evidence="3">Uncharacterized protein</fullName>
    </submittedName>
</protein>
<keyword evidence="2" id="KW-1133">Transmembrane helix</keyword>
<dbReference type="RefSeq" id="WP_132061431.1">
    <property type="nucleotide sequence ID" value="NZ_CP072242.1"/>
</dbReference>
<dbReference type="EMBL" id="CP083681">
    <property type="protein sequence ID" value="UYU71166.1"/>
    <property type="molecule type" value="Genomic_DNA"/>
</dbReference>
<proteinExistence type="predicted"/>
<organism evidence="3 4">
    <name type="scientific">Bacteroides thetaiotaomicron</name>
    <dbReference type="NCBI Taxonomy" id="818"/>
    <lineage>
        <taxon>Bacteria</taxon>
        <taxon>Pseudomonadati</taxon>
        <taxon>Bacteroidota</taxon>
        <taxon>Bacteroidia</taxon>
        <taxon>Bacteroidales</taxon>
        <taxon>Bacteroidaceae</taxon>
        <taxon>Bacteroides</taxon>
    </lineage>
</organism>
<sequence>MKTKRFVIAGVVMIVAAMLCNLNWAMNDYGIKEISLDSSILAQSTTADKGNNGQDNGDGGTAGDSDPKGVGIEKGPCSISGTVEANATIRVGIIPFKASADGEINILIDNAEILCLVSGNFRECEQMYCADFWRQAGVFLNGGGTSNNGGTSNGATTVAN</sequence>
<gene>
    <name evidence="3" type="ORF">KQP59_23370</name>
</gene>
<dbReference type="AlphaFoldDB" id="A0AA46Z160"/>
<evidence type="ECO:0000256" key="1">
    <source>
        <dbReference type="SAM" id="MobiDB-lite"/>
    </source>
</evidence>
<evidence type="ECO:0000313" key="3">
    <source>
        <dbReference type="EMBL" id="UYU71166.1"/>
    </source>
</evidence>
<reference evidence="3" key="1">
    <citation type="submission" date="2021-06" db="EMBL/GenBank/DDBJ databases">
        <title>Interrogation of the integrated mobile genetic elements in gut-associated Bacteroides with a consensus prediction approach.</title>
        <authorList>
            <person name="Campbell D.E."/>
            <person name="Leigh J.R."/>
            <person name="Kim T."/>
            <person name="England W."/>
            <person name="Whitaker R.J."/>
            <person name="Degnan P.H."/>
        </authorList>
    </citation>
    <scope>NUCLEOTIDE SEQUENCE</scope>
    <source>
        <strain evidence="3">VPI-BTDOT2</strain>
    </source>
</reference>
<keyword evidence="2" id="KW-0812">Transmembrane</keyword>
<evidence type="ECO:0000256" key="2">
    <source>
        <dbReference type="SAM" id="Phobius"/>
    </source>
</evidence>
<dbReference type="Proteomes" id="UP001156216">
    <property type="component" value="Chromosome"/>
</dbReference>
<accession>A0AA46Z160</accession>
<feature type="region of interest" description="Disordered" evidence="1">
    <location>
        <begin position="47"/>
        <end position="70"/>
    </location>
</feature>
<feature type="transmembrane region" description="Helical" evidence="2">
    <location>
        <begin position="6"/>
        <end position="26"/>
    </location>
</feature>
<keyword evidence="2" id="KW-0472">Membrane</keyword>